<feature type="region of interest" description="Disordered" evidence="1">
    <location>
        <begin position="1"/>
        <end position="41"/>
    </location>
</feature>
<dbReference type="EMBL" id="JAMSHJ010000001">
    <property type="protein sequence ID" value="KAI5448144.1"/>
    <property type="molecule type" value="Genomic_DNA"/>
</dbReference>
<name>A0A9D5H132_PEA</name>
<accession>A0A9D5H132</accession>
<feature type="compositionally biased region" description="Polar residues" evidence="1">
    <location>
        <begin position="14"/>
        <end position="23"/>
    </location>
</feature>
<evidence type="ECO:0000313" key="2">
    <source>
        <dbReference type="EMBL" id="KAI5448144.1"/>
    </source>
</evidence>
<evidence type="ECO:0000313" key="3">
    <source>
        <dbReference type="Proteomes" id="UP001058974"/>
    </source>
</evidence>
<keyword evidence="3" id="KW-1185">Reference proteome</keyword>
<comment type="caution">
    <text evidence="2">The sequence shown here is derived from an EMBL/GenBank/DDBJ whole genome shotgun (WGS) entry which is preliminary data.</text>
</comment>
<proteinExistence type="predicted"/>
<feature type="compositionally biased region" description="Basic and acidic residues" evidence="1">
    <location>
        <begin position="24"/>
        <end position="37"/>
    </location>
</feature>
<organism evidence="2 3">
    <name type="scientific">Pisum sativum</name>
    <name type="common">Garden pea</name>
    <name type="synonym">Lathyrus oleraceus</name>
    <dbReference type="NCBI Taxonomy" id="3888"/>
    <lineage>
        <taxon>Eukaryota</taxon>
        <taxon>Viridiplantae</taxon>
        <taxon>Streptophyta</taxon>
        <taxon>Embryophyta</taxon>
        <taxon>Tracheophyta</taxon>
        <taxon>Spermatophyta</taxon>
        <taxon>Magnoliopsida</taxon>
        <taxon>eudicotyledons</taxon>
        <taxon>Gunneridae</taxon>
        <taxon>Pentapetalae</taxon>
        <taxon>rosids</taxon>
        <taxon>fabids</taxon>
        <taxon>Fabales</taxon>
        <taxon>Fabaceae</taxon>
        <taxon>Papilionoideae</taxon>
        <taxon>50 kb inversion clade</taxon>
        <taxon>NPAAA clade</taxon>
        <taxon>Hologalegina</taxon>
        <taxon>IRL clade</taxon>
        <taxon>Fabeae</taxon>
        <taxon>Lathyrus</taxon>
    </lineage>
</organism>
<sequence>MRKSSKNFKEGSSPEVSNAVLKSNDSEGKKQENDRLKNYKGAKSLSGSSVGAFVLPFILNWGKCNTDEDALGSPGLASHARVCINNEETLLEGLSVNLGTNKAFHDELLGVIQAIEPKNYEGAKSLSGTSAGDSMVEKASVSKMESLEKKKDPLDDIGLYNDEDWRTFLRMGGFHPDVI</sequence>
<protein>
    <submittedName>
        <fullName evidence="2">Uncharacterized protein</fullName>
    </submittedName>
</protein>
<dbReference type="AlphaFoldDB" id="A0A9D5H132"/>
<dbReference type="Proteomes" id="UP001058974">
    <property type="component" value="Chromosome 1"/>
</dbReference>
<dbReference type="Gramene" id="Psat01G0553600-T1">
    <property type="protein sequence ID" value="KAI5448144.1"/>
    <property type="gene ID" value="KIW84_015536"/>
</dbReference>
<evidence type="ECO:0000256" key="1">
    <source>
        <dbReference type="SAM" id="MobiDB-lite"/>
    </source>
</evidence>
<gene>
    <name evidence="2" type="ORF">KIW84_015536</name>
</gene>
<reference evidence="2 3" key="1">
    <citation type="journal article" date="2022" name="Nat. Genet.">
        <title>Improved pea reference genome and pan-genome highlight genomic features and evolutionary characteristics.</title>
        <authorList>
            <person name="Yang T."/>
            <person name="Liu R."/>
            <person name="Luo Y."/>
            <person name="Hu S."/>
            <person name="Wang D."/>
            <person name="Wang C."/>
            <person name="Pandey M.K."/>
            <person name="Ge S."/>
            <person name="Xu Q."/>
            <person name="Li N."/>
            <person name="Li G."/>
            <person name="Huang Y."/>
            <person name="Saxena R.K."/>
            <person name="Ji Y."/>
            <person name="Li M."/>
            <person name="Yan X."/>
            <person name="He Y."/>
            <person name="Liu Y."/>
            <person name="Wang X."/>
            <person name="Xiang C."/>
            <person name="Varshney R.K."/>
            <person name="Ding H."/>
            <person name="Gao S."/>
            <person name="Zong X."/>
        </authorList>
    </citation>
    <scope>NUCLEOTIDE SEQUENCE [LARGE SCALE GENOMIC DNA]</scope>
    <source>
        <strain evidence="2 3">cv. Zhongwan 6</strain>
    </source>
</reference>